<protein>
    <submittedName>
        <fullName evidence="1">Uncharacterized protein</fullName>
    </submittedName>
</protein>
<dbReference type="AlphaFoldDB" id="A0AAD8ELL5"/>
<gene>
    <name evidence="1" type="ORF">L9F63_013910</name>
</gene>
<dbReference type="Proteomes" id="UP001233999">
    <property type="component" value="Unassembled WGS sequence"/>
</dbReference>
<evidence type="ECO:0000313" key="1">
    <source>
        <dbReference type="EMBL" id="KAJ9594793.1"/>
    </source>
</evidence>
<reference evidence="1" key="2">
    <citation type="submission" date="2023-05" db="EMBL/GenBank/DDBJ databases">
        <authorList>
            <person name="Fouks B."/>
        </authorList>
    </citation>
    <scope>NUCLEOTIDE SEQUENCE</scope>
    <source>
        <strain evidence="1">Stay&amp;Tobe</strain>
        <tissue evidence="1">Testes</tissue>
    </source>
</reference>
<evidence type="ECO:0000313" key="2">
    <source>
        <dbReference type="Proteomes" id="UP001233999"/>
    </source>
</evidence>
<name>A0AAD8ELL5_DIPPU</name>
<comment type="caution">
    <text evidence="1">The sequence shown here is derived from an EMBL/GenBank/DDBJ whole genome shotgun (WGS) entry which is preliminary data.</text>
</comment>
<organism evidence="1 2">
    <name type="scientific">Diploptera punctata</name>
    <name type="common">Pacific beetle cockroach</name>
    <dbReference type="NCBI Taxonomy" id="6984"/>
    <lineage>
        <taxon>Eukaryota</taxon>
        <taxon>Metazoa</taxon>
        <taxon>Ecdysozoa</taxon>
        <taxon>Arthropoda</taxon>
        <taxon>Hexapoda</taxon>
        <taxon>Insecta</taxon>
        <taxon>Pterygota</taxon>
        <taxon>Neoptera</taxon>
        <taxon>Polyneoptera</taxon>
        <taxon>Dictyoptera</taxon>
        <taxon>Blattodea</taxon>
        <taxon>Blaberoidea</taxon>
        <taxon>Blaberidae</taxon>
        <taxon>Diplopterinae</taxon>
        <taxon>Diploptera</taxon>
    </lineage>
</organism>
<sequence>PREAQTVENSNQSKSEYRMSEPTIYRGRFFAAYAHNLYPSNKHRTHKQNTNISLFTGVPLQPHDPNQLFHTQTTSPKVCRSNFGTPCICQSYLTASLQCDCDNWENINMNNYSELQHITPIRNGAKSFEHCILGIFFSFIINST</sequence>
<feature type="non-terminal residue" evidence="1">
    <location>
        <position position="144"/>
    </location>
</feature>
<proteinExistence type="predicted"/>
<feature type="non-terminal residue" evidence="1">
    <location>
        <position position="1"/>
    </location>
</feature>
<keyword evidence="2" id="KW-1185">Reference proteome</keyword>
<reference evidence="1" key="1">
    <citation type="journal article" date="2023" name="IScience">
        <title>Live-bearing cockroach genome reveals convergent evolutionary mechanisms linked to viviparity in insects and beyond.</title>
        <authorList>
            <person name="Fouks B."/>
            <person name="Harrison M.C."/>
            <person name="Mikhailova A.A."/>
            <person name="Marchal E."/>
            <person name="English S."/>
            <person name="Carruthers M."/>
            <person name="Jennings E.C."/>
            <person name="Chiamaka E.L."/>
            <person name="Frigard R.A."/>
            <person name="Pippel M."/>
            <person name="Attardo G.M."/>
            <person name="Benoit J.B."/>
            <person name="Bornberg-Bauer E."/>
            <person name="Tobe S.S."/>
        </authorList>
    </citation>
    <scope>NUCLEOTIDE SEQUENCE</scope>
    <source>
        <strain evidence="1">Stay&amp;Tobe</strain>
    </source>
</reference>
<dbReference type="EMBL" id="JASPKZ010002719">
    <property type="protein sequence ID" value="KAJ9594793.1"/>
    <property type="molecule type" value="Genomic_DNA"/>
</dbReference>
<accession>A0AAD8ELL5</accession>